<evidence type="ECO:0000259" key="1">
    <source>
        <dbReference type="Pfam" id="PF05699"/>
    </source>
</evidence>
<proteinExistence type="predicted"/>
<dbReference type="GO" id="GO:0046983">
    <property type="term" value="F:protein dimerization activity"/>
    <property type="evidence" value="ECO:0007669"/>
    <property type="project" value="InterPro"/>
</dbReference>
<sequence>MLGDEHLRTTYPCMYQLLLLSRLVPSSTASVERVFSLMNNLCTTNRNCFSQETLTALIMLCREGCEQLSDVQTSQTVEIFKKMKERDISL</sequence>
<dbReference type="Pfam" id="PF05699">
    <property type="entry name" value="Dimer_Tnp_hAT"/>
    <property type="match status" value="1"/>
</dbReference>
<accession>A0A9D4CIC5</accession>
<keyword evidence="3" id="KW-1185">Reference proteome</keyword>
<gene>
    <name evidence="2" type="ORF">DPMN_051721</name>
</gene>
<organism evidence="2 3">
    <name type="scientific">Dreissena polymorpha</name>
    <name type="common">Zebra mussel</name>
    <name type="synonym">Mytilus polymorpha</name>
    <dbReference type="NCBI Taxonomy" id="45954"/>
    <lineage>
        <taxon>Eukaryota</taxon>
        <taxon>Metazoa</taxon>
        <taxon>Spiralia</taxon>
        <taxon>Lophotrochozoa</taxon>
        <taxon>Mollusca</taxon>
        <taxon>Bivalvia</taxon>
        <taxon>Autobranchia</taxon>
        <taxon>Heteroconchia</taxon>
        <taxon>Euheterodonta</taxon>
        <taxon>Imparidentia</taxon>
        <taxon>Neoheterodontei</taxon>
        <taxon>Myida</taxon>
        <taxon>Dreissenoidea</taxon>
        <taxon>Dreissenidae</taxon>
        <taxon>Dreissena</taxon>
    </lineage>
</organism>
<dbReference type="AlphaFoldDB" id="A0A9D4CIC5"/>
<protein>
    <recommendedName>
        <fullName evidence="1">HAT C-terminal dimerisation domain-containing protein</fullName>
    </recommendedName>
</protein>
<evidence type="ECO:0000313" key="2">
    <source>
        <dbReference type="EMBL" id="KAH3725868.1"/>
    </source>
</evidence>
<reference evidence="2" key="1">
    <citation type="journal article" date="2019" name="bioRxiv">
        <title>The Genome of the Zebra Mussel, Dreissena polymorpha: A Resource for Invasive Species Research.</title>
        <authorList>
            <person name="McCartney M.A."/>
            <person name="Auch B."/>
            <person name="Kono T."/>
            <person name="Mallez S."/>
            <person name="Zhang Y."/>
            <person name="Obille A."/>
            <person name="Becker A."/>
            <person name="Abrahante J.E."/>
            <person name="Garbe J."/>
            <person name="Badalamenti J.P."/>
            <person name="Herman A."/>
            <person name="Mangelson H."/>
            <person name="Liachko I."/>
            <person name="Sullivan S."/>
            <person name="Sone E.D."/>
            <person name="Koren S."/>
            <person name="Silverstein K.A.T."/>
            <person name="Beckman K.B."/>
            <person name="Gohl D.M."/>
        </authorList>
    </citation>
    <scope>NUCLEOTIDE SEQUENCE</scope>
    <source>
        <strain evidence="2">Duluth1</strain>
        <tissue evidence="2">Whole animal</tissue>
    </source>
</reference>
<dbReference type="PANTHER" id="PTHR46880">
    <property type="entry name" value="RAS-ASSOCIATING DOMAIN-CONTAINING PROTEIN"/>
    <property type="match status" value="1"/>
</dbReference>
<dbReference type="PANTHER" id="PTHR46880:SF5">
    <property type="entry name" value="DUF4371 DOMAIN-CONTAINING PROTEIN"/>
    <property type="match status" value="1"/>
</dbReference>
<name>A0A9D4CIC5_DREPO</name>
<dbReference type="EMBL" id="JAIWYP010000012">
    <property type="protein sequence ID" value="KAH3725868.1"/>
    <property type="molecule type" value="Genomic_DNA"/>
</dbReference>
<dbReference type="SUPFAM" id="SSF53098">
    <property type="entry name" value="Ribonuclease H-like"/>
    <property type="match status" value="1"/>
</dbReference>
<feature type="domain" description="HAT C-terminal dimerisation" evidence="1">
    <location>
        <begin position="8"/>
        <end position="60"/>
    </location>
</feature>
<reference evidence="2" key="2">
    <citation type="submission" date="2020-11" db="EMBL/GenBank/DDBJ databases">
        <authorList>
            <person name="McCartney M.A."/>
            <person name="Auch B."/>
            <person name="Kono T."/>
            <person name="Mallez S."/>
            <person name="Becker A."/>
            <person name="Gohl D.M."/>
            <person name="Silverstein K.A.T."/>
            <person name="Koren S."/>
            <person name="Bechman K.B."/>
            <person name="Herman A."/>
            <person name="Abrahante J.E."/>
            <person name="Garbe J."/>
        </authorList>
    </citation>
    <scope>NUCLEOTIDE SEQUENCE</scope>
    <source>
        <strain evidence="2">Duluth1</strain>
        <tissue evidence="2">Whole animal</tissue>
    </source>
</reference>
<comment type="caution">
    <text evidence="2">The sequence shown here is derived from an EMBL/GenBank/DDBJ whole genome shotgun (WGS) entry which is preliminary data.</text>
</comment>
<evidence type="ECO:0000313" key="3">
    <source>
        <dbReference type="Proteomes" id="UP000828390"/>
    </source>
</evidence>
<dbReference type="InterPro" id="IPR008906">
    <property type="entry name" value="HATC_C_dom"/>
</dbReference>
<dbReference type="Proteomes" id="UP000828390">
    <property type="component" value="Unassembled WGS sequence"/>
</dbReference>
<dbReference type="InterPro" id="IPR012337">
    <property type="entry name" value="RNaseH-like_sf"/>
</dbReference>